<dbReference type="InterPro" id="IPR053237">
    <property type="entry name" value="Natterin_C"/>
</dbReference>
<dbReference type="EMBL" id="OZ021743">
    <property type="protein sequence ID" value="CAK9328578.1"/>
    <property type="molecule type" value="Genomic_DNA"/>
</dbReference>
<evidence type="ECO:0000313" key="2">
    <source>
        <dbReference type="Proteomes" id="UP001642487"/>
    </source>
</evidence>
<dbReference type="PANTHER" id="PTHR39244">
    <property type="entry name" value="NATTERIN-4"/>
    <property type="match status" value="1"/>
</dbReference>
<dbReference type="Gene3D" id="2.170.15.10">
    <property type="entry name" value="Proaerolysin, chain A, domain 3"/>
    <property type="match status" value="1"/>
</dbReference>
<name>A0ABP0Z720_9ROSI</name>
<dbReference type="InterPro" id="IPR036242">
    <property type="entry name" value="Agglutinin_dom_sf"/>
</dbReference>
<reference evidence="1 2" key="1">
    <citation type="submission" date="2024-03" db="EMBL/GenBank/DDBJ databases">
        <authorList>
            <person name="Gkanogiannis A."/>
            <person name="Becerra Lopez-Lavalle L."/>
        </authorList>
    </citation>
    <scope>NUCLEOTIDE SEQUENCE [LARGE SCALE GENOMIC DNA]</scope>
</reference>
<keyword evidence="2" id="KW-1185">Reference proteome</keyword>
<dbReference type="Gene3D" id="2.80.10.50">
    <property type="match status" value="1"/>
</dbReference>
<organism evidence="1 2">
    <name type="scientific">Citrullus colocynthis</name>
    <name type="common">colocynth</name>
    <dbReference type="NCBI Taxonomy" id="252529"/>
    <lineage>
        <taxon>Eukaryota</taxon>
        <taxon>Viridiplantae</taxon>
        <taxon>Streptophyta</taxon>
        <taxon>Embryophyta</taxon>
        <taxon>Tracheophyta</taxon>
        <taxon>Spermatophyta</taxon>
        <taxon>Magnoliopsida</taxon>
        <taxon>eudicotyledons</taxon>
        <taxon>Gunneridae</taxon>
        <taxon>Pentapetalae</taxon>
        <taxon>rosids</taxon>
        <taxon>fabids</taxon>
        <taxon>Cucurbitales</taxon>
        <taxon>Cucurbitaceae</taxon>
        <taxon>Benincaseae</taxon>
        <taxon>Citrullus</taxon>
    </lineage>
</organism>
<accession>A0ABP0Z720</accession>
<evidence type="ECO:0000313" key="1">
    <source>
        <dbReference type="EMBL" id="CAK9328578.1"/>
    </source>
</evidence>
<dbReference type="Proteomes" id="UP001642487">
    <property type="component" value="Chromosome 9"/>
</dbReference>
<gene>
    <name evidence="1" type="ORF">CITCOLO1_LOCUS20998</name>
</gene>
<protein>
    <submittedName>
        <fullName evidence="1">Uncharacterized protein</fullName>
    </submittedName>
</protein>
<dbReference type="SUPFAM" id="SSF50382">
    <property type="entry name" value="Agglutinin"/>
    <property type="match status" value="1"/>
</dbReference>
<dbReference type="PANTHER" id="PTHR39244:SF5">
    <property type="entry name" value="NATTERIN-3-LIKE"/>
    <property type="match status" value="1"/>
</dbReference>
<proteinExistence type="predicted"/>
<sequence length="209" mass="23699">MTIERCFVRSATSTHNKAVPRRSVRQWLGIRTRRVGSVNSGGLVQLIRPSKTCSIQGRQWELSRVHSSGTKYLEFSGSDVGDPRVGNQIFSTSDGHVRIENDSLGKFWIRDPNWIHVKATSCSAEAKLQIEEFVISRTIYDINFRVLDARFYDETPMTMISKERVNRNSEPELQKLKLGYDDTKPSTWTSSVGMKLGMKISIETGSPEI</sequence>